<organism evidence="2 3">
    <name type="scientific">Marinobacterium aestuariivivens</name>
    <dbReference type="NCBI Taxonomy" id="1698799"/>
    <lineage>
        <taxon>Bacteria</taxon>
        <taxon>Pseudomonadati</taxon>
        <taxon>Pseudomonadota</taxon>
        <taxon>Gammaproteobacteria</taxon>
        <taxon>Oceanospirillales</taxon>
        <taxon>Oceanospirillaceae</taxon>
        <taxon>Marinobacterium</taxon>
    </lineage>
</organism>
<evidence type="ECO:0000259" key="1">
    <source>
        <dbReference type="Pfam" id="PF08770"/>
    </source>
</evidence>
<dbReference type="RefSeq" id="WP_379911373.1">
    <property type="nucleotide sequence ID" value="NZ_JBHSWE010000001.1"/>
</dbReference>
<proteinExistence type="predicted"/>
<gene>
    <name evidence="2" type="ORF">ACFQDL_24915</name>
</gene>
<feature type="domain" description="Sulphur oxidation protein SoxZ" evidence="1">
    <location>
        <begin position="30"/>
        <end position="110"/>
    </location>
</feature>
<evidence type="ECO:0000313" key="3">
    <source>
        <dbReference type="Proteomes" id="UP001596422"/>
    </source>
</evidence>
<dbReference type="Gene3D" id="2.60.40.10">
    <property type="entry name" value="Immunoglobulins"/>
    <property type="match status" value="1"/>
</dbReference>
<sequence>MPSQAATSPYWESHLGEMQARRFEAQASPATSARFKFRVIHPMDTGLVEGIPEFYIEQALLRDPDGNTLLRLELSPPVSENPVLSFDTRGLGSLSLWMRDNNGNEFETAVQEGP</sequence>
<dbReference type="InterPro" id="IPR013783">
    <property type="entry name" value="Ig-like_fold"/>
</dbReference>
<evidence type="ECO:0000313" key="2">
    <source>
        <dbReference type="EMBL" id="MFC6672969.1"/>
    </source>
</evidence>
<keyword evidence="3" id="KW-1185">Reference proteome</keyword>
<protein>
    <submittedName>
        <fullName evidence="2">Thiosulfate oxidation carrier complex protein SoxZ</fullName>
    </submittedName>
</protein>
<accession>A0ABW2A6K3</accession>
<dbReference type="Pfam" id="PF08770">
    <property type="entry name" value="SoxZ"/>
    <property type="match status" value="1"/>
</dbReference>
<dbReference type="EMBL" id="JBHSWE010000001">
    <property type="protein sequence ID" value="MFC6672969.1"/>
    <property type="molecule type" value="Genomic_DNA"/>
</dbReference>
<dbReference type="SUPFAM" id="SSF81296">
    <property type="entry name" value="E set domains"/>
    <property type="match status" value="1"/>
</dbReference>
<name>A0ABW2A6K3_9GAMM</name>
<comment type="caution">
    <text evidence="2">The sequence shown here is derived from an EMBL/GenBank/DDBJ whole genome shotgun (WGS) entry which is preliminary data.</text>
</comment>
<reference evidence="3" key="1">
    <citation type="journal article" date="2019" name="Int. J. Syst. Evol. Microbiol.">
        <title>The Global Catalogue of Microorganisms (GCM) 10K type strain sequencing project: providing services to taxonomists for standard genome sequencing and annotation.</title>
        <authorList>
            <consortium name="The Broad Institute Genomics Platform"/>
            <consortium name="The Broad Institute Genome Sequencing Center for Infectious Disease"/>
            <person name="Wu L."/>
            <person name="Ma J."/>
        </authorList>
    </citation>
    <scope>NUCLEOTIDE SEQUENCE [LARGE SCALE GENOMIC DNA]</scope>
    <source>
        <strain evidence="3">NBRC 111756</strain>
    </source>
</reference>
<dbReference type="InterPro" id="IPR014880">
    <property type="entry name" value="SoxZ_dom"/>
</dbReference>
<dbReference type="InterPro" id="IPR014756">
    <property type="entry name" value="Ig_E-set"/>
</dbReference>
<dbReference type="Proteomes" id="UP001596422">
    <property type="component" value="Unassembled WGS sequence"/>
</dbReference>